<organism evidence="12 13">
    <name type="scientific">Myotis lucifugus</name>
    <name type="common">Little brown bat</name>
    <dbReference type="NCBI Taxonomy" id="59463"/>
    <lineage>
        <taxon>Eukaryota</taxon>
        <taxon>Metazoa</taxon>
        <taxon>Chordata</taxon>
        <taxon>Craniata</taxon>
        <taxon>Vertebrata</taxon>
        <taxon>Euteleostomi</taxon>
        <taxon>Mammalia</taxon>
        <taxon>Eutheria</taxon>
        <taxon>Laurasiatheria</taxon>
        <taxon>Chiroptera</taxon>
        <taxon>Yangochiroptera</taxon>
        <taxon>Vespertilionidae</taxon>
        <taxon>Myotis</taxon>
    </lineage>
</organism>
<dbReference type="FunFam" id="1.20.1070.10:FF:000140">
    <property type="entry name" value="Mas-related G-protein coupled receptor member X2"/>
    <property type="match status" value="1"/>
</dbReference>
<evidence type="ECO:0000313" key="13">
    <source>
        <dbReference type="Proteomes" id="UP000001074"/>
    </source>
</evidence>
<evidence type="ECO:0000259" key="11">
    <source>
        <dbReference type="PROSITE" id="PS50262"/>
    </source>
</evidence>
<evidence type="ECO:0000256" key="7">
    <source>
        <dbReference type="ARBA" id="ARBA00023170"/>
    </source>
</evidence>
<feature type="transmembrane region" description="Helical" evidence="10">
    <location>
        <begin position="205"/>
        <end position="232"/>
    </location>
</feature>
<evidence type="ECO:0000256" key="1">
    <source>
        <dbReference type="ARBA" id="ARBA00004651"/>
    </source>
</evidence>
<dbReference type="STRING" id="59463.ENSMLUP00000017153"/>
<dbReference type="GO" id="GO:0004930">
    <property type="term" value="F:G protein-coupled receptor activity"/>
    <property type="evidence" value="ECO:0007669"/>
    <property type="project" value="UniProtKB-KW"/>
</dbReference>
<evidence type="ECO:0000256" key="8">
    <source>
        <dbReference type="ARBA" id="ARBA00023224"/>
    </source>
</evidence>
<evidence type="ECO:0000256" key="4">
    <source>
        <dbReference type="ARBA" id="ARBA00022989"/>
    </source>
</evidence>
<keyword evidence="5 9" id="KW-0297">G-protein coupled receptor</keyword>
<keyword evidence="6 10" id="KW-0472">Membrane</keyword>
<sequence length="309" mass="35801">HESDTQFKILELLTAFVALVGLPGNTVVLWLLGFRMSRNACSVYILNLAGADFLFLCYRFIHSLTLVFNFDFVFRVINKFLWPLSIFAYISGLSFLSAISTERCLSVLWPIWHRCHRPRHMSTVMCALLWALSLLLSMLEVFHGHMKAVRDPGPFCFTDIVFKHELLLITSYFSHYLTVPWIFFVMFISICYSHVRRSMVPLTRLYATVVLTVLVFFLCGLPYSTIWCLLFWFQKDLDAFVPHFLAAVLLSCANSCANPIIYFFVGSFRQRWWKRRHNLRLVLQRALQDTPEVDEPGESLPGGTLAIFV</sequence>
<reference evidence="12 13" key="1">
    <citation type="journal article" date="2011" name="Nature">
        <title>A high-resolution map of human evolutionary constraint using 29 mammals.</title>
        <authorList>
            <person name="Lindblad-Toh K."/>
            <person name="Garber M."/>
            <person name="Zuk O."/>
            <person name="Lin M.F."/>
            <person name="Parker B.J."/>
            <person name="Washietl S."/>
            <person name="Kheradpour P."/>
            <person name="Ernst J."/>
            <person name="Jordan G."/>
            <person name="Mauceli E."/>
            <person name="Ward L.D."/>
            <person name="Lowe C.B."/>
            <person name="Holloway A.K."/>
            <person name="Clamp M."/>
            <person name="Gnerre S."/>
            <person name="Alfoldi J."/>
            <person name="Beal K."/>
            <person name="Chang J."/>
            <person name="Clawson H."/>
            <person name="Cuff J."/>
            <person name="Di Palma F."/>
            <person name="Fitzgerald S."/>
            <person name="Flicek P."/>
            <person name="Guttman M."/>
            <person name="Hubisz M.J."/>
            <person name="Jaffe D.B."/>
            <person name="Jungreis I."/>
            <person name="Kent W.J."/>
            <person name="Kostka D."/>
            <person name="Lara M."/>
            <person name="Martins A.L."/>
            <person name="Massingham T."/>
            <person name="Moltke I."/>
            <person name="Raney B.J."/>
            <person name="Rasmussen M.D."/>
            <person name="Robinson J."/>
            <person name="Stark A."/>
            <person name="Vilella A.J."/>
            <person name="Wen J."/>
            <person name="Xie X."/>
            <person name="Zody M.C."/>
            <person name="Baldwin J."/>
            <person name="Bloom T."/>
            <person name="Chin C.W."/>
            <person name="Heiman D."/>
            <person name="Nicol R."/>
            <person name="Nusbaum C."/>
            <person name="Young S."/>
            <person name="Wilkinson J."/>
            <person name="Worley K.C."/>
            <person name="Kovar C.L."/>
            <person name="Muzny D.M."/>
            <person name="Gibbs R.A."/>
            <person name="Cree A."/>
            <person name="Dihn H.H."/>
            <person name="Fowler G."/>
            <person name="Jhangiani S."/>
            <person name="Joshi V."/>
            <person name="Lee S."/>
            <person name="Lewis L.R."/>
            <person name="Nazareth L.V."/>
            <person name="Okwuonu G."/>
            <person name="Santibanez J."/>
            <person name="Warren W.C."/>
            <person name="Mardis E.R."/>
            <person name="Weinstock G.M."/>
            <person name="Wilson R.K."/>
            <person name="Delehaunty K."/>
            <person name="Dooling D."/>
            <person name="Fronik C."/>
            <person name="Fulton L."/>
            <person name="Fulton B."/>
            <person name="Graves T."/>
            <person name="Minx P."/>
            <person name="Sodergren E."/>
            <person name="Birney E."/>
            <person name="Margulies E.H."/>
            <person name="Herrero J."/>
            <person name="Green E.D."/>
            <person name="Haussler D."/>
            <person name="Siepel A."/>
            <person name="Goldman N."/>
            <person name="Pollard K.S."/>
            <person name="Pedersen J.S."/>
            <person name="Lander E.S."/>
            <person name="Kellis M."/>
        </authorList>
    </citation>
    <scope>NUCLEOTIDE SEQUENCE [LARGE SCALE GENOMIC DNA]</scope>
</reference>
<dbReference type="PANTHER" id="PTHR11334">
    <property type="entry name" value="MAS-RELATED G-PROTEIN COUPLED RECEPTOR"/>
    <property type="match status" value="1"/>
</dbReference>
<dbReference type="EMBL" id="AAPE02027336">
    <property type="status" value="NOT_ANNOTATED_CDS"/>
    <property type="molecule type" value="Genomic_DNA"/>
</dbReference>
<dbReference type="InterPro" id="IPR017452">
    <property type="entry name" value="GPCR_Rhodpsn_7TM"/>
</dbReference>
<dbReference type="GeneTree" id="ENSGT01030000234639"/>
<feature type="transmembrane region" description="Helical" evidence="10">
    <location>
        <begin position="12"/>
        <end position="32"/>
    </location>
</feature>
<name>G1Q0C1_MYOLU</name>
<dbReference type="Gene3D" id="1.20.1070.10">
    <property type="entry name" value="Rhodopsin 7-helix transmembrane proteins"/>
    <property type="match status" value="1"/>
</dbReference>
<proteinExistence type="inferred from homology"/>
<accession>G1Q0C1</accession>
<evidence type="ECO:0000256" key="3">
    <source>
        <dbReference type="ARBA" id="ARBA00022692"/>
    </source>
</evidence>
<evidence type="ECO:0000256" key="6">
    <source>
        <dbReference type="ARBA" id="ARBA00023136"/>
    </source>
</evidence>
<dbReference type="AlphaFoldDB" id="G1Q0C1"/>
<comment type="similarity">
    <text evidence="9">Belongs to the G-protein coupled receptor 1 family.</text>
</comment>
<dbReference type="InterPro" id="IPR026234">
    <property type="entry name" value="MRGPCRFAMILY"/>
</dbReference>
<evidence type="ECO:0000313" key="12">
    <source>
        <dbReference type="Ensembl" id="ENSMLUP00000017153.1"/>
    </source>
</evidence>
<dbReference type="GO" id="GO:0005886">
    <property type="term" value="C:plasma membrane"/>
    <property type="evidence" value="ECO:0007669"/>
    <property type="project" value="UniProtKB-SubCell"/>
</dbReference>
<feature type="transmembrane region" description="Helical" evidence="10">
    <location>
        <begin position="244"/>
        <end position="265"/>
    </location>
</feature>
<feature type="transmembrane region" description="Helical" evidence="10">
    <location>
        <begin position="81"/>
        <end position="99"/>
    </location>
</feature>
<dbReference type="Proteomes" id="UP000001074">
    <property type="component" value="Unassembled WGS sequence"/>
</dbReference>
<dbReference type="OMA" id="EVLYCHV"/>
<comment type="subcellular location">
    <subcellularLocation>
        <location evidence="1">Cell membrane</location>
        <topology evidence="1">Multi-pass membrane protein</topology>
    </subcellularLocation>
</comment>
<evidence type="ECO:0000256" key="9">
    <source>
        <dbReference type="RuleBase" id="RU000688"/>
    </source>
</evidence>
<feature type="transmembrane region" description="Helical" evidence="10">
    <location>
        <begin position="120"/>
        <end position="139"/>
    </location>
</feature>
<reference evidence="12" key="2">
    <citation type="submission" date="2025-08" db="UniProtKB">
        <authorList>
            <consortium name="Ensembl"/>
        </authorList>
    </citation>
    <scope>IDENTIFICATION</scope>
</reference>
<dbReference type="Ensembl" id="ENSMLUT00000028763.1">
    <property type="protein sequence ID" value="ENSMLUP00000017153.1"/>
    <property type="gene ID" value="ENSMLUG00000023303.1"/>
</dbReference>
<evidence type="ECO:0000256" key="10">
    <source>
        <dbReference type="SAM" id="Phobius"/>
    </source>
</evidence>
<dbReference type="PANTHER" id="PTHR11334:SF29">
    <property type="entry name" value="MAS-RELATED G-PROTEIN COUPLED RECEPTOR MEMBER X2"/>
    <property type="match status" value="1"/>
</dbReference>
<keyword evidence="2" id="KW-1003">Cell membrane</keyword>
<dbReference type="InterPro" id="IPR000276">
    <property type="entry name" value="GPCR_Rhodpsn"/>
</dbReference>
<feature type="transmembrane region" description="Helical" evidence="10">
    <location>
        <begin position="173"/>
        <end position="193"/>
    </location>
</feature>
<dbReference type="PROSITE" id="PS00237">
    <property type="entry name" value="G_PROTEIN_RECEP_F1_1"/>
    <property type="match status" value="1"/>
</dbReference>
<dbReference type="Pfam" id="PF00001">
    <property type="entry name" value="7tm_1"/>
    <property type="match status" value="1"/>
</dbReference>
<keyword evidence="4 10" id="KW-1133">Transmembrane helix</keyword>
<keyword evidence="8 9" id="KW-0807">Transducer</keyword>
<dbReference type="PRINTS" id="PR02108">
    <property type="entry name" value="MRGPCRFAMILY"/>
</dbReference>
<dbReference type="PROSITE" id="PS50262">
    <property type="entry name" value="G_PROTEIN_RECEP_F1_2"/>
    <property type="match status" value="1"/>
</dbReference>
<protein>
    <recommendedName>
        <fullName evidence="11">G-protein coupled receptors family 1 profile domain-containing protein</fullName>
    </recommendedName>
</protein>
<dbReference type="HOGENOM" id="CLU_009579_4_1_1"/>
<keyword evidence="7 9" id="KW-0675">Receptor</keyword>
<keyword evidence="13" id="KW-1185">Reference proteome</keyword>
<dbReference type="PRINTS" id="PR00237">
    <property type="entry name" value="GPCRRHODOPSN"/>
</dbReference>
<feature type="transmembrane region" description="Helical" evidence="10">
    <location>
        <begin position="44"/>
        <end position="61"/>
    </location>
</feature>
<dbReference type="eggNOG" id="ENOG502RTWA">
    <property type="taxonomic scope" value="Eukaryota"/>
</dbReference>
<evidence type="ECO:0000256" key="2">
    <source>
        <dbReference type="ARBA" id="ARBA00022475"/>
    </source>
</evidence>
<keyword evidence="3 9" id="KW-0812">Transmembrane</keyword>
<dbReference type="InParanoid" id="G1Q0C1"/>
<dbReference type="SUPFAM" id="SSF81321">
    <property type="entry name" value="Family A G protein-coupled receptor-like"/>
    <property type="match status" value="1"/>
</dbReference>
<feature type="domain" description="G-protein coupled receptors family 1 profile" evidence="11">
    <location>
        <begin position="24"/>
        <end position="262"/>
    </location>
</feature>
<reference evidence="12" key="3">
    <citation type="submission" date="2025-09" db="UniProtKB">
        <authorList>
            <consortium name="Ensembl"/>
        </authorList>
    </citation>
    <scope>IDENTIFICATION</scope>
</reference>
<evidence type="ECO:0000256" key="5">
    <source>
        <dbReference type="ARBA" id="ARBA00023040"/>
    </source>
</evidence>